<evidence type="ECO:0000256" key="1">
    <source>
        <dbReference type="SAM" id="MobiDB-lite"/>
    </source>
</evidence>
<sequence length="182" mass="19296">MSAVPPNCSGAEEEWGSQTVGSAVVGQSDLLRPTDEWTADGSDYPARSFVKPAQKKEKTGQAEVAVSRRSFKILPLKQERAAFAGPTEFPPGARDDGSLGRRCSRPAAGGAFLKGSLDPRAASSAAANWPDLVRAVRSSPNMTGLITVAVKRDRRRNPPLWTSYTPCSAALVLNLSSIDTAP</sequence>
<evidence type="ECO:0000313" key="2">
    <source>
        <dbReference type="Proteomes" id="UP000046395"/>
    </source>
</evidence>
<reference evidence="3" key="1">
    <citation type="submission" date="2019-12" db="UniProtKB">
        <authorList>
            <consortium name="WormBaseParasite"/>
        </authorList>
    </citation>
    <scope>IDENTIFICATION</scope>
</reference>
<dbReference type="Proteomes" id="UP000046395">
    <property type="component" value="Unassembled WGS sequence"/>
</dbReference>
<dbReference type="WBParaSite" id="TMUE_1000003486.1">
    <property type="protein sequence ID" value="TMUE_1000003486.1"/>
    <property type="gene ID" value="WBGene00298733"/>
</dbReference>
<feature type="region of interest" description="Disordered" evidence="1">
    <location>
        <begin position="84"/>
        <end position="105"/>
    </location>
</feature>
<evidence type="ECO:0000313" key="3">
    <source>
        <dbReference type="WBParaSite" id="TMUE_1000003486.1"/>
    </source>
</evidence>
<protein>
    <submittedName>
        <fullName evidence="3">Uncharacterized protein</fullName>
    </submittedName>
</protein>
<accession>A0A5S6Q852</accession>
<keyword evidence="2" id="KW-1185">Reference proteome</keyword>
<proteinExistence type="predicted"/>
<name>A0A5S6Q852_TRIMR</name>
<feature type="region of interest" description="Disordered" evidence="1">
    <location>
        <begin position="33"/>
        <end position="62"/>
    </location>
</feature>
<dbReference type="AlphaFoldDB" id="A0A5S6Q852"/>
<organism evidence="2 3">
    <name type="scientific">Trichuris muris</name>
    <name type="common">Mouse whipworm</name>
    <dbReference type="NCBI Taxonomy" id="70415"/>
    <lineage>
        <taxon>Eukaryota</taxon>
        <taxon>Metazoa</taxon>
        <taxon>Ecdysozoa</taxon>
        <taxon>Nematoda</taxon>
        <taxon>Enoplea</taxon>
        <taxon>Dorylaimia</taxon>
        <taxon>Trichinellida</taxon>
        <taxon>Trichuridae</taxon>
        <taxon>Trichuris</taxon>
    </lineage>
</organism>